<dbReference type="Gene3D" id="3.30.565.10">
    <property type="entry name" value="Histidine kinase-like ATPase, C-terminal domain"/>
    <property type="match status" value="1"/>
</dbReference>
<accession>A0AAU8N4F5</accession>
<evidence type="ECO:0000256" key="2">
    <source>
        <dbReference type="ARBA" id="ARBA00022475"/>
    </source>
</evidence>
<dbReference type="InterPro" id="IPR010559">
    <property type="entry name" value="Sig_transdc_His_kin_internal"/>
</dbReference>
<dbReference type="InterPro" id="IPR003594">
    <property type="entry name" value="HATPase_dom"/>
</dbReference>
<evidence type="ECO:0000256" key="3">
    <source>
        <dbReference type="ARBA" id="ARBA00022553"/>
    </source>
</evidence>
<dbReference type="SMART" id="SM00387">
    <property type="entry name" value="HATPase_c"/>
    <property type="match status" value="1"/>
</dbReference>
<comment type="subcellular location">
    <subcellularLocation>
        <location evidence="1">Cell membrane</location>
        <topology evidence="1">Multi-pass membrane protein</topology>
    </subcellularLocation>
</comment>
<evidence type="ECO:0000256" key="5">
    <source>
        <dbReference type="ARBA" id="ARBA00022777"/>
    </source>
</evidence>
<gene>
    <name evidence="9" type="ORF">ABXS70_15780</name>
</gene>
<evidence type="ECO:0000256" key="7">
    <source>
        <dbReference type="SAM" id="Phobius"/>
    </source>
</evidence>
<keyword evidence="2" id="KW-1003">Cell membrane</keyword>
<evidence type="ECO:0000256" key="1">
    <source>
        <dbReference type="ARBA" id="ARBA00004651"/>
    </source>
</evidence>
<protein>
    <submittedName>
        <fullName evidence="9">Sensor histidine kinase</fullName>
        <ecNumber evidence="9">2.7.13.3</ecNumber>
    </submittedName>
</protein>
<name>A0AAU8N4F5_9BACL</name>
<dbReference type="PROSITE" id="PS50885">
    <property type="entry name" value="HAMP"/>
    <property type="match status" value="1"/>
</dbReference>
<feature type="transmembrane region" description="Helical" evidence="7">
    <location>
        <begin position="293"/>
        <end position="317"/>
    </location>
</feature>
<dbReference type="Pfam" id="PF02518">
    <property type="entry name" value="HATPase_c"/>
    <property type="match status" value="1"/>
</dbReference>
<dbReference type="Gene3D" id="6.10.340.10">
    <property type="match status" value="1"/>
</dbReference>
<keyword evidence="7" id="KW-0812">Transmembrane</keyword>
<keyword evidence="5 9" id="KW-0418">Kinase</keyword>
<feature type="transmembrane region" description="Helical" evidence="7">
    <location>
        <begin position="12"/>
        <end position="35"/>
    </location>
</feature>
<evidence type="ECO:0000256" key="6">
    <source>
        <dbReference type="ARBA" id="ARBA00023136"/>
    </source>
</evidence>
<dbReference type="GO" id="GO:0000155">
    <property type="term" value="F:phosphorelay sensor kinase activity"/>
    <property type="evidence" value="ECO:0007669"/>
    <property type="project" value="InterPro"/>
</dbReference>
<dbReference type="AlphaFoldDB" id="A0AAU8N4F5"/>
<evidence type="ECO:0000313" key="9">
    <source>
        <dbReference type="EMBL" id="XCP92712.1"/>
    </source>
</evidence>
<dbReference type="PANTHER" id="PTHR34220">
    <property type="entry name" value="SENSOR HISTIDINE KINASE YPDA"/>
    <property type="match status" value="1"/>
</dbReference>
<organism evidence="9">
    <name type="scientific">Paenibacillus sp. AN1007</name>
    <dbReference type="NCBI Taxonomy" id="3151385"/>
    <lineage>
        <taxon>Bacteria</taxon>
        <taxon>Bacillati</taxon>
        <taxon>Bacillota</taxon>
        <taxon>Bacilli</taxon>
        <taxon>Bacillales</taxon>
        <taxon>Paenibacillaceae</taxon>
        <taxon>Paenibacillus</taxon>
    </lineage>
</organism>
<evidence type="ECO:0000259" key="8">
    <source>
        <dbReference type="PROSITE" id="PS50885"/>
    </source>
</evidence>
<keyword evidence="4 9" id="KW-0808">Transferase</keyword>
<feature type="domain" description="HAMP" evidence="8">
    <location>
        <begin position="318"/>
        <end position="370"/>
    </location>
</feature>
<keyword evidence="6 7" id="KW-0472">Membrane</keyword>
<dbReference type="GO" id="GO:0005886">
    <property type="term" value="C:plasma membrane"/>
    <property type="evidence" value="ECO:0007669"/>
    <property type="project" value="UniProtKB-SubCell"/>
</dbReference>
<dbReference type="InterPro" id="IPR050640">
    <property type="entry name" value="Bact_2-comp_sensor_kinase"/>
</dbReference>
<dbReference type="SUPFAM" id="SSF55874">
    <property type="entry name" value="ATPase domain of HSP90 chaperone/DNA topoisomerase II/histidine kinase"/>
    <property type="match status" value="1"/>
</dbReference>
<dbReference type="Pfam" id="PF06580">
    <property type="entry name" value="His_kinase"/>
    <property type="match status" value="1"/>
</dbReference>
<keyword evidence="3" id="KW-0597">Phosphoprotein</keyword>
<dbReference type="EC" id="2.7.13.3" evidence="9"/>
<dbReference type="InterPro" id="IPR036890">
    <property type="entry name" value="HATPase_C_sf"/>
</dbReference>
<dbReference type="PANTHER" id="PTHR34220:SF7">
    <property type="entry name" value="SENSOR HISTIDINE KINASE YPDA"/>
    <property type="match status" value="1"/>
</dbReference>
<evidence type="ECO:0000256" key="4">
    <source>
        <dbReference type="ARBA" id="ARBA00022679"/>
    </source>
</evidence>
<dbReference type="RefSeq" id="WP_366289059.1">
    <property type="nucleotide sequence ID" value="NZ_CP159992.1"/>
</dbReference>
<dbReference type="InterPro" id="IPR003660">
    <property type="entry name" value="HAMP_dom"/>
</dbReference>
<proteinExistence type="predicted"/>
<keyword evidence="7" id="KW-1133">Transmembrane helix</keyword>
<sequence>MVRWLTSSLQRKLSIVVTASMIVPLLALGVFAFLFSSRITEEKTKLSGMDTLKQVEANLRYMLQDAENLSIFLIGERDIQQYLSRNEDHELDRIDILGRMTNLAASKKYIANIAIYPGRFDAALSTAAWYEPDGADLFYGPFSGQSTGRETDKRWTGVYSVRNYAGIQNVITLIRPIRSIHDYRTLGWLAISLDEKVISKGWPALGLGKGEGRLELIGTAGEILSSMNKSRLGLHMSDIEPGLLTRIQKGSGGTTTYGEGEQRRTVLYYPEKLTGWMLVGTVPYEQYRSENSYILILTVIAVALSALISGGLVWFTVRRITRPLLLLTRHLSRIDPKRPLPLFRSESDDEIGKLGESYNLLGAHIDMLKEEIIRGEARKKEADLRVLQAQINPHFLYNTLSSIHWIALMSKENRIADMVEGLSDFLRISLNQGQDYCPVAQEIAHIRHYVRVQSIRFPDQFVLHYIVDPALEQQMMLKLLLQPLVENAMIHGIQKAGNQGTITIMIQKDHVYKRMNVLVLDDGAGMTADKLKQLQAGLIPEDESGLISSDRPLHGERLEHPLSAGGYGLRNVNERLLLHYGRDALLEVHSREGEGTRISFSIPILEESP</sequence>
<dbReference type="EMBL" id="CP159992">
    <property type="protein sequence ID" value="XCP92712.1"/>
    <property type="molecule type" value="Genomic_DNA"/>
</dbReference>
<reference evidence="9" key="1">
    <citation type="submission" date="2024-05" db="EMBL/GenBank/DDBJ databases">
        <title>Draft genome assemblies of 36 bacteria isolated from hibernating arctic ground squirrels.</title>
        <authorList>
            <person name="McKee H."/>
            <person name="Mullen L."/>
            <person name="Drown D.M."/>
            <person name="Duddleston K.N."/>
        </authorList>
    </citation>
    <scope>NUCLEOTIDE SEQUENCE</scope>
    <source>
        <strain evidence="9">AN1007</strain>
    </source>
</reference>